<sequence length="76" mass="7977">MLKLFALFLCAQGDDDTSLVLVNVAGISISHPLIKVEVNGRGGIIALSIAVSLYPSSSHIVSSVVILIPYGLLKDN</sequence>
<proteinExistence type="predicted"/>
<organism evidence="1 2">
    <name type="scientific">Salix brachista</name>
    <dbReference type="NCBI Taxonomy" id="2182728"/>
    <lineage>
        <taxon>Eukaryota</taxon>
        <taxon>Viridiplantae</taxon>
        <taxon>Streptophyta</taxon>
        <taxon>Embryophyta</taxon>
        <taxon>Tracheophyta</taxon>
        <taxon>Spermatophyta</taxon>
        <taxon>Magnoliopsida</taxon>
        <taxon>eudicotyledons</taxon>
        <taxon>Gunneridae</taxon>
        <taxon>Pentapetalae</taxon>
        <taxon>rosids</taxon>
        <taxon>fabids</taxon>
        <taxon>Malpighiales</taxon>
        <taxon>Salicaceae</taxon>
        <taxon>Saliceae</taxon>
        <taxon>Salix</taxon>
    </lineage>
</organism>
<evidence type="ECO:0000313" key="1">
    <source>
        <dbReference type="EMBL" id="KAB5540752.1"/>
    </source>
</evidence>
<protein>
    <submittedName>
        <fullName evidence="1">Uncharacterized protein</fullName>
    </submittedName>
</protein>
<gene>
    <name evidence="1" type="ORF">DKX38_013726</name>
</gene>
<dbReference type="Proteomes" id="UP000326939">
    <property type="component" value="Chromosome 9"/>
</dbReference>
<dbReference type="EMBL" id="VDCV01000009">
    <property type="protein sequence ID" value="KAB5540752.1"/>
    <property type="molecule type" value="Genomic_DNA"/>
</dbReference>
<dbReference type="AlphaFoldDB" id="A0A5N5LDW4"/>
<accession>A0A5N5LDW4</accession>
<keyword evidence="2" id="KW-1185">Reference proteome</keyword>
<comment type="caution">
    <text evidence="1">The sequence shown here is derived from an EMBL/GenBank/DDBJ whole genome shotgun (WGS) entry which is preliminary data.</text>
</comment>
<evidence type="ECO:0000313" key="2">
    <source>
        <dbReference type="Proteomes" id="UP000326939"/>
    </source>
</evidence>
<name>A0A5N5LDW4_9ROSI</name>
<reference evidence="2" key="1">
    <citation type="journal article" date="2019" name="Gigascience">
        <title>De novo genome assembly of the endangered Acer yangbiense, a plant species with extremely small populations endemic to Yunnan Province, China.</title>
        <authorList>
            <person name="Yang J."/>
            <person name="Wariss H.M."/>
            <person name="Tao L."/>
            <person name="Zhang R."/>
            <person name="Yun Q."/>
            <person name="Hollingsworth P."/>
            <person name="Dao Z."/>
            <person name="Luo G."/>
            <person name="Guo H."/>
            <person name="Ma Y."/>
            <person name="Sun W."/>
        </authorList>
    </citation>
    <scope>NUCLEOTIDE SEQUENCE [LARGE SCALE GENOMIC DNA]</scope>
    <source>
        <strain evidence="2">cv. br00</strain>
    </source>
</reference>